<comment type="caution">
    <text evidence="1">The sequence shown here is derived from an EMBL/GenBank/DDBJ whole genome shotgun (WGS) entry which is preliminary data.</text>
</comment>
<accession>A0A645BZ15</accession>
<evidence type="ECO:0000313" key="1">
    <source>
        <dbReference type="EMBL" id="MPM70495.1"/>
    </source>
</evidence>
<reference evidence="1" key="1">
    <citation type="submission" date="2019-08" db="EMBL/GenBank/DDBJ databases">
        <authorList>
            <person name="Kucharzyk K."/>
            <person name="Murdoch R.W."/>
            <person name="Higgins S."/>
            <person name="Loffler F."/>
        </authorList>
    </citation>
    <scope>NUCLEOTIDE SEQUENCE</scope>
</reference>
<sequence length="272" mass="31604">MNNYLIFVLEVRSNWSSPFDYNESLMSPTNAIVKGSMMWNLWHGCHKLSPGCKHCYVYRGDAKRDIDSSVVTQTKNFDLPLRKKHNGDYKVPAGTLVYTCFTSDFFVEDADPWRPEAWQMMQQRSDLNFLIITKRIDRFAQCMPEDWNDGYNNVTICCTVENQACADYRLPIYKEAPIKHKIIICEPLLEKIDLQPFNIGAWIEQVVAGGESGNESRPCDYDWVMELRKVCMEHNVSFWFKQTGAKFIKDGKLYSIKRPFQHSQARKAGINL</sequence>
<organism evidence="1">
    <name type="scientific">bioreactor metagenome</name>
    <dbReference type="NCBI Taxonomy" id="1076179"/>
    <lineage>
        <taxon>unclassified sequences</taxon>
        <taxon>metagenomes</taxon>
        <taxon>ecological metagenomes</taxon>
    </lineage>
</organism>
<proteinExistence type="predicted"/>
<gene>
    <name evidence="1" type="ORF">SDC9_117450</name>
</gene>
<evidence type="ECO:0008006" key="2">
    <source>
        <dbReference type="Google" id="ProtNLM"/>
    </source>
</evidence>
<dbReference type="EMBL" id="VSSQ01023507">
    <property type="protein sequence ID" value="MPM70495.1"/>
    <property type="molecule type" value="Genomic_DNA"/>
</dbReference>
<protein>
    <recommendedName>
        <fullName evidence="2">Phage protein Gp37/Gp68</fullName>
    </recommendedName>
</protein>
<dbReference type="InterPro" id="IPR011101">
    <property type="entry name" value="DUF5131"/>
</dbReference>
<dbReference type="Pfam" id="PF07505">
    <property type="entry name" value="DUF5131"/>
    <property type="match status" value="1"/>
</dbReference>
<name>A0A645BZ15_9ZZZZ</name>
<dbReference type="AlphaFoldDB" id="A0A645BZ15"/>